<accession>A0A1V4T1X1</accession>
<feature type="non-terminal residue" evidence="2">
    <location>
        <position position="1"/>
    </location>
</feature>
<proteinExistence type="predicted"/>
<name>A0A1V4T1X1_9GAMM</name>
<protein>
    <recommendedName>
        <fullName evidence="1">DUF7192 domain-containing protein</fullName>
    </recommendedName>
</protein>
<dbReference type="InterPro" id="IPR055616">
    <property type="entry name" value="DUF7192"/>
</dbReference>
<comment type="caution">
    <text evidence="2">The sequence shown here is derived from an EMBL/GenBank/DDBJ whole genome shotgun (WGS) entry which is preliminary data.</text>
</comment>
<sequence length="146" mass="16597">TEDIARKGAIMLSLIDALERKGFRVNLKVGSVCMKGNTVHGVITTIKHYDEPLNIRKLAYYLVNPSCLRRTFFKLKETIPELTDVTNNGYGTNHKFDKQRKRLKAIYGEQLRIVDSSIMENTDISDDKLFEKMSQVLGVESTTVLS</sequence>
<dbReference type="Pfam" id="PF23822">
    <property type="entry name" value="DUF7192"/>
    <property type="match status" value="1"/>
</dbReference>
<reference evidence="2 3" key="1">
    <citation type="submission" date="2017-01" db="EMBL/GenBank/DDBJ databases">
        <title>Genome Sequencing of a Marine Spirillum, Oceanospirillum multiglobuliferum ATCC 33336, from Japan.</title>
        <authorList>
            <person name="Carney J.G."/>
            <person name="Trachtenberg A.M."/>
            <person name="Rheaume B.A."/>
            <person name="Linnane J.D."/>
            <person name="Pitts N.L."/>
            <person name="Mykles D.L."/>
            <person name="Maclea K.S."/>
        </authorList>
    </citation>
    <scope>NUCLEOTIDE SEQUENCE [LARGE SCALE GENOMIC DNA]</scope>
    <source>
        <strain evidence="2 3">ATCC 33336</strain>
    </source>
</reference>
<dbReference type="Proteomes" id="UP000191418">
    <property type="component" value="Unassembled WGS sequence"/>
</dbReference>
<gene>
    <name evidence="2" type="ORF">BTE48_16840</name>
</gene>
<evidence type="ECO:0000313" key="2">
    <source>
        <dbReference type="EMBL" id="OPX53940.1"/>
    </source>
</evidence>
<evidence type="ECO:0000313" key="3">
    <source>
        <dbReference type="Proteomes" id="UP000191418"/>
    </source>
</evidence>
<keyword evidence="3" id="KW-1185">Reference proteome</keyword>
<dbReference type="AlphaFoldDB" id="A0A1V4T1X1"/>
<organism evidence="2 3">
    <name type="scientific">Oceanospirillum multiglobuliferum</name>
    <dbReference type="NCBI Taxonomy" id="64969"/>
    <lineage>
        <taxon>Bacteria</taxon>
        <taxon>Pseudomonadati</taxon>
        <taxon>Pseudomonadota</taxon>
        <taxon>Gammaproteobacteria</taxon>
        <taxon>Oceanospirillales</taxon>
        <taxon>Oceanospirillaceae</taxon>
        <taxon>Oceanospirillum</taxon>
    </lineage>
</organism>
<feature type="domain" description="DUF7192" evidence="1">
    <location>
        <begin position="1"/>
        <end position="98"/>
    </location>
</feature>
<dbReference type="EMBL" id="MTSM01000211">
    <property type="protein sequence ID" value="OPX53940.1"/>
    <property type="molecule type" value="Genomic_DNA"/>
</dbReference>
<feature type="non-terminal residue" evidence="2">
    <location>
        <position position="146"/>
    </location>
</feature>
<evidence type="ECO:0000259" key="1">
    <source>
        <dbReference type="Pfam" id="PF23822"/>
    </source>
</evidence>